<reference evidence="1" key="1">
    <citation type="submission" date="2021-01" db="EMBL/GenBank/DDBJ databases">
        <authorList>
            <consortium name="Genoscope - CEA"/>
            <person name="William W."/>
        </authorList>
    </citation>
    <scope>NUCLEOTIDE SEQUENCE</scope>
</reference>
<dbReference type="Proteomes" id="UP000692954">
    <property type="component" value="Unassembled WGS sequence"/>
</dbReference>
<dbReference type="EMBL" id="CAJJDN010000002">
    <property type="protein sequence ID" value="CAD8047587.1"/>
    <property type="molecule type" value="Genomic_DNA"/>
</dbReference>
<protein>
    <submittedName>
        <fullName evidence="1">Uncharacterized protein</fullName>
    </submittedName>
</protein>
<dbReference type="AlphaFoldDB" id="A0A8S1JZ63"/>
<organism evidence="1 2">
    <name type="scientific">Paramecium sonneborni</name>
    <dbReference type="NCBI Taxonomy" id="65129"/>
    <lineage>
        <taxon>Eukaryota</taxon>
        <taxon>Sar</taxon>
        <taxon>Alveolata</taxon>
        <taxon>Ciliophora</taxon>
        <taxon>Intramacronucleata</taxon>
        <taxon>Oligohymenophorea</taxon>
        <taxon>Peniculida</taxon>
        <taxon>Parameciidae</taxon>
        <taxon>Paramecium</taxon>
    </lineage>
</organism>
<comment type="caution">
    <text evidence="1">The sequence shown here is derived from an EMBL/GenBank/DDBJ whole genome shotgun (WGS) entry which is preliminary data.</text>
</comment>
<evidence type="ECO:0000313" key="2">
    <source>
        <dbReference type="Proteomes" id="UP000692954"/>
    </source>
</evidence>
<evidence type="ECO:0000313" key="1">
    <source>
        <dbReference type="EMBL" id="CAD8047587.1"/>
    </source>
</evidence>
<keyword evidence="2" id="KW-1185">Reference proteome</keyword>
<accession>A0A8S1JZ63</accession>
<proteinExistence type="predicted"/>
<sequence length="56" mass="6602">MGGEGERSFKEADIYVQMEIQYMDSVQGSHSRQFNLRKQVITLVVMVLNILQKRWL</sequence>
<name>A0A8S1JZ63_9CILI</name>
<gene>
    <name evidence="1" type="ORF">PSON_ATCC_30995.1.T0020490</name>
</gene>